<evidence type="ECO:0000313" key="4">
    <source>
        <dbReference type="EMBL" id="WOV87508.1"/>
    </source>
</evidence>
<keyword evidence="1" id="KW-0560">Oxidoreductase</keyword>
<dbReference type="SUPFAM" id="SSF51735">
    <property type="entry name" value="NAD(P)-binding Rossmann-fold domains"/>
    <property type="match status" value="1"/>
</dbReference>
<dbReference type="InterPro" id="IPR050463">
    <property type="entry name" value="Gfo/Idh/MocA_oxidrdct_glycsds"/>
</dbReference>
<gene>
    <name evidence="4" type="ORF">QWT69_16925</name>
</gene>
<feature type="domain" description="Gfo/Idh/MocA-like oxidoreductase N-terminal" evidence="2">
    <location>
        <begin position="2"/>
        <end position="120"/>
    </location>
</feature>
<proteinExistence type="predicted"/>
<name>A0ABZ0L6E5_9BACL</name>
<dbReference type="PANTHER" id="PTHR43818:SF11">
    <property type="entry name" value="BCDNA.GH03377"/>
    <property type="match status" value="1"/>
</dbReference>
<reference evidence="4 5" key="1">
    <citation type="submission" date="2023-06" db="EMBL/GenBank/DDBJ databases">
        <title>Sporosarcina sp. nov., isolated from Korean tranditional fermented seafood 'Jeotgal'.</title>
        <authorList>
            <person name="Yang A.I."/>
            <person name="Shin N.-R."/>
        </authorList>
    </citation>
    <scope>NUCLEOTIDE SEQUENCE [LARGE SCALE GENOMIC DNA]</scope>
    <source>
        <strain evidence="4 5">T2O-4</strain>
    </source>
</reference>
<dbReference type="InterPro" id="IPR036291">
    <property type="entry name" value="NAD(P)-bd_dom_sf"/>
</dbReference>
<protein>
    <submittedName>
        <fullName evidence="4">Gfo/Idh/MocA family oxidoreductase</fullName>
    </submittedName>
</protein>
<dbReference type="Gene3D" id="3.30.360.10">
    <property type="entry name" value="Dihydrodipicolinate Reductase, domain 2"/>
    <property type="match status" value="1"/>
</dbReference>
<dbReference type="PANTHER" id="PTHR43818">
    <property type="entry name" value="BCDNA.GH03377"/>
    <property type="match status" value="1"/>
</dbReference>
<sequence>MIHIGIIGLGAIGQRLIHQFKEHPDVSIAAVCDLSEALVRETAEKLGDVHVYTNHQQLIADEKVDLVYVAVPPKFHHGIVMDVLKAKKHVLCEKPLANSLDEAAEMAQAAKEAHVVHAMNFPLNYGEAATKFSALIDEGYIGKLRRLQLSMYFPQWPRAWQQNEWVGEREQGGFVLEVGVHFIQQTLKLFGDLTNIQSCLEFPDNPNSCETGIIATAELADGTPVLIEGISQVAGREHIGFTAYGTEGVLSIENWGDLRGGRTGEDLALMPLGDMLPNKLIDELVKAIHGEEAQIYDFEVGYRAQAILEALRKQS</sequence>
<organism evidence="4 5">
    <name type="scientific">Sporosarcina oncorhynchi</name>
    <dbReference type="NCBI Taxonomy" id="3056444"/>
    <lineage>
        <taxon>Bacteria</taxon>
        <taxon>Bacillati</taxon>
        <taxon>Bacillota</taxon>
        <taxon>Bacilli</taxon>
        <taxon>Bacillales</taxon>
        <taxon>Caryophanaceae</taxon>
        <taxon>Sporosarcina</taxon>
    </lineage>
</organism>
<dbReference type="Proteomes" id="UP001303902">
    <property type="component" value="Chromosome"/>
</dbReference>
<dbReference type="RefSeq" id="WP_317967692.1">
    <property type="nucleotide sequence ID" value="NZ_CP129118.1"/>
</dbReference>
<dbReference type="Gene3D" id="3.40.50.720">
    <property type="entry name" value="NAD(P)-binding Rossmann-like Domain"/>
    <property type="match status" value="1"/>
</dbReference>
<dbReference type="Pfam" id="PF22725">
    <property type="entry name" value="GFO_IDH_MocA_C3"/>
    <property type="match status" value="1"/>
</dbReference>
<dbReference type="EMBL" id="CP129118">
    <property type="protein sequence ID" value="WOV87508.1"/>
    <property type="molecule type" value="Genomic_DNA"/>
</dbReference>
<evidence type="ECO:0000259" key="2">
    <source>
        <dbReference type="Pfam" id="PF01408"/>
    </source>
</evidence>
<accession>A0ABZ0L6E5</accession>
<dbReference type="InterPro" id="IPR000683">
    <property type="entry name" value="Gfo/Idh/MocA-like_OxRdtase_N"/>
</dbReference>
<dbReference type="Pfam" id="PF01408">
    <property type="entry name" value="GFO_IDH_MocA"/>
    <property type="match status" value="1"/>
</dbReference>
<evidence type="ECO:0000259" key="3">
    <source>
        <dbReference type="Pfam" id="PF22725"/>
    </source>
</evidence>
<dbReference type="InterPro" id="IPR055170">
    <property type="entry name" value="GFO_IDH_MocA-like_dom"/>
</dbReference>
<keyword evidence="5" id="KW-1185">Reference proteome</keyword>
<dbReference type="SUPFAM" id="SSF55347">
    <property type="entry name" value="Glyceraldehyde-3-phosphate dehydrogenase-like, C-terminal domain"/>
    <property type="match status" value="1"/>
</dbReference>
<feature type="domain" description="GFO/IDH/MocA-like oxidoreductase" evidence="3">
    <location>
        <begin position="133"/>
        <end position="250"/>
    </location>
</feature>
<evidence type="ECO:0000256" key="1">
    <source>
        <dbReference type="ARBA" id="ARBA00023002"/>
    </source>
</evidence>
<evidence type="ECO:0000313" key="5">
    <source>
        <dbReference type="Proteomes" id="UP001303902"/>
    </source>
</evidence>